<dbReference type="Pfam" id="PF02620">
    <property type="entry name" value="YceD"/>
    <property type="match status" value="1"/>
</dbReference>
<dbReference type="PANTHER" id="PTHR34374">
    <property type="entry name" value="LARGE RIBOSOMAL RNA SUBUNIT ACCUMULATION PROTEIN YCED HOMOLOG 1, CHLOROPLASTIC"/>
    <property type="match status" value="1"/>
</dbReference>
<gene>
    <name evidence="1" type="ORF">H8S45_10450</name>
</gene>
<keyword evidence="2" id="KW-1185">Reference proteome</keyword>
<dbReference type="PANTHER" id="PTHR34374:SF1">
    <property type="entry name" value="LARGE RIBOSOMAL RNA SUBUNIT ACCUMULATION PROTEIN YCED HOMOLOG 1, CHLOROPLASTIC"/>
    <property type="match status" value="1"/>
</dbReference>
<dbReference type="InterPro" id="IPR003772">
    <property type="entry name" value="YceD"/>
</dbReference>
<dbReference type="Proteomes" id="UP000606499">
    <property type="component" value="Unassembled WGS sequence"/>
</dbReference>
<proteinExistence type="predicted"/>
<protein>
    <submittedName>
        <fullName evidence="1">DUF177 domain-containing protein</fullName>
    </submittedName>
</protein>
<evidence type="ECO:0000313" key="2">
    <source>
        <dbReference type="Proteomes" id="UP000606499"/>
    </source>
</evidence>
<dbReference type="RefSeq" id="WP_054327282.1">
    <property type="nucleotide sequence ID" value="NZ_JACOPL010000009.1"/>
</dbReference>
<dbReference type="EMBL" id="JACOPL010000009">
    <property type="protein sequence ID" value="MBC5725874.1"/>
    <property type="molecule type" value="Genomic_DNA"/>
</dbReference>
<sequence>MKIDLRKLTGSNTVSIPFSETLDLREETLYGAKPFQSPVQISGEVSNESGVLRLKGTIKTIYSTACARCLKPLDILLTAETDMILSDDPETEEEDDLFVLTGDSVDPADVLVPALILQVQMTYLCKEDCKGLCPHCGADRNEVDCDCDKKQIDPRFAALRALLDSDEDKST</sequence>
<evidence type="ECO:0000313" key="1">
    <source>
        <dbReference type="EMBL" id="MBC5725874.1"/>
    </source>
</evidence>
<organism evidence="1 2">
    <name type="scientific">Agathobaculum faecis</name>
    <dbReference type="NCBI Taxonomy" id="2763013"/>
    <lineage>
        <taxon>Bacteria</taxon>
        <taxon>Bacillati</taxon>
        <taxon>Bacillota</taxon>
        <taxon>Clostridia</taxon>
        <taxon>Eubacteriales</taxon>
        <taxon>Butyricicoccaceae</taxon>
        <taxon>Agathobaculum</taxon>
    </lineage>
</organism>
<reference evidence="1" key="1">
    <citation type="submission" date="2020-08" db="EMBL/GenBank/DDBJ databases">
        <title>Genome public.</title>
        <authorList>
            <person name="Liu C."/>
            <person name="Sun Q."/>
        </authorList>
    </citation>
    <scope>NUCLEOTIDE SEQUENCE</scope>
    <source>
        <strain evidence="1">NSJ-28</strain>
    </source>
</reference>
<dbReference type="AlphaFoldDB" id="A0A923LVD8"/>
<accession>A0A923LVD8</accession>
<name>A0A923LVD8_9FIRM</name>
<comment type="caution">
    <text evidence="1">The sequence shown here is derived from an EMBL/GenBank/DDBJ whole genome shotgun (WGS) entry which is preliminary data.</text>
</comment>